<name>A0A3S4ZPS0_9FIRM</name>
<organism evidence="2 3">
    <name type="scientific">Aedoeadaptatus ivorii</name>
    <dbReference type="NCBI Taxonomy" id="54006"/>
    <lineage>
        <taxon>Bacteria</taxon>
        <taxon>Bacillati</taxon>
        <taxon>Bacillota</taxon>
        <taxon>Tissierellia</taxon>
        <taxon>Tissierellales</taxon>
        <taxon>Peptoniphilaceae</taxon>
        <taxon>Aedoeadaptatus</taxon>
    </lineage>
</organism>
<dbReference type="Proteomes" id="UP000269544">
    <property type="component" value="Chromosome"/>
</dbReference>
<evidence type="ECO:0000259" key="1">
    <source>
        <dbReference type="Pfam" id="PF12724"/>
    </source>
</evidence>
<gene>
    <name evidence="2" type="ORF">NCTC13079_00222</name>
</gene>
<proteinExistence type="predicted"/>
<sequence>MKRIIVYGSKYGTTARYAHELAARMGIPAVAHKKIRGDEEADLVILLGGLYAGTLLGLKRALPLMRRAKGCIVATVGLADPEDETGAAKIRAGIRRQVDDEIFSKMRLFHLRGGIDYDRLGTVDRVLMKMLYYKTSRVPEGERTEEMRGFLESYNKTVDFVDFGTLAPILKEIGRSEL</sequence>
<evidence type="ECO:0000313" key="3">
    <source>
        <dbReference type="Proteomes" id="UP000269544"/>
    </source>
</evidence>
<dbReference type="InterPro" id="IPR029039">
    <property type="entry name" value="Flavoprotein-like_sf"/>
</dbReference>
<dbReference type="Pfam" id="PF12724">
    <property type="entry name" value="Flavodoxin_5"/>
    <property type="match status" value="1"/>
</dbReference>
<evidence type="ECO:0000313" key="2">
    <source>
        <dbReference type="EMBL" id="VEJ34599.1"/>
    </source>
</evidence>
<accession>A0A3S4ZPS0</accession>
<dbReference type="InterPro" id="IPR026816">
    <property type="entry name" value="Flavodoxin_dom"/>
</dbReference>
<reference evidence="2 3" key="1">
    <citation type="submission" date="2018-12" db="EMBL/GenBank/DDBJ databases">
        <authorList>
            <consortium name="Pathogen Informatics"/>
        </authorList>
    </citation>
    <scope>NUCLEOTIDE SEQUENCE [LARGE SCALE GENOMIC DNA]</scope>
    <source>
        <strain evidence="2 3">NCTC13079</strain>
    </source>
</reference>
<dbReference type="RefSeq" id="WP_126464694.1">
    <property type="nucleotide sequence ID" value="NZ_LR134523.1"/>
</dbReference>
<dbReference type="OrthoDB" id="2146857at2"/>
<dbReference type="EMBL" id="LR134523">
    <property type="protein sequence ID" value="VEJ34599.1"/>
    <property type="molecule type" value="Genomic_DNA"/>
</dbReference>
<dbReference type="AlphaFoldDB" id="A0A3S4ZPS0"/>
<keyword evidence="3" id="KW-1185">Reference proteome</keyword>
<protein>
    <submittedName>
        <fullName evidence="2">Flavodoxin domain</fullName>
    </submittedName>
</protein>
<feature type="domain" description="Flavodoxin" evidence="1">
    <location>
        <begin position="4"/>
        <end position="135"/>
    </location>
</feature>
<dbReference type="SUPFAM" id="SSF52218">
    <property type="entry name" value="Flavoproteins"/>
    <property type="match status" value="1"/>
</dbReference>
<dbReference type="KEGG" id="piv:NCTC13079_00222"/>